<dbReference type="Proteomes" id="UP001218362">
    <property type="component" value="Chromosome"/>
</dbReference>
<dbReference type="KEGG" id="acob:P0Y56_00885"/>
<name>A0AAJ5X6R9_9SPHN</name>
<protein>
    <submittedName>
        <fullName evidence="1">Uncharacterized protein</fullName>
    </submittedName>
</protein>
<sequence>MPDEEKPETKAAPVSGSFEEIKQLYGLDTDRKWSNSVQIFYEHPASTVLVVFRETIKAVGVTEDGTETPEQNILGKNVASLILPLDTALSLGKILVENLSQFKDG</sequence>
<dbReference type="EMBL" id="CP119316">
    <property type="protein sequence ID" value="WEK46872.1"/>
    <property type="molecule type" value="Genomic_DNA"/>
</dbReference>
<reference evidence="1" key="1">
    <citation type="submission" date="2023-03" db="EMBL/GenBank/DDBJ databases">
        <title>Andean soil-derived lignocellulolytic bacterial consortium as a source of novel taxa and putative plastic-active enzymes.</title>
        <authorList>
            <person name="Diaz-Garcia L."/>
            <person name="Chuvochina M."/>
            <person name="Feuerriegel G."/>
            <person name="Bunk B."/>
            <person name="Sproer C."/>
            <person name="Streit W.R."/>
            <person name="Rodriguez L.M."/>
            <person name="Overmann J."/>
            <person name="Jimenez D.J."/>
        </authorList>
    </citation>
    <scope>NUCLEOTIDE SEQUENCE</scope>
    <source>
        <strain evidence="1">MAG 26</strain>
    </source>
</reference>
<organism evidence="1 2">
    <name type="scientific">Candidatus Andeanibacterium colombiense</name>
    <dbReference type="NCBI Taxonomy" id="3121345"/>
    <lineage>
        <taxon>Bacteria</taxon>
        <taxon>Pseudomonadati</taxon>
        <taxon>Pseudomonadota</taxon>
        <taxon>Alphaproteobacteria</taxon>
        <taxon>Sphingomonadales</taxon>
        <taxon>Sphingomonadaceae</taxon>
        <taxon>Candidatus Andeanibacterium</taxon>
    </lineage>
</organism>
<proteinExistence type="predicted"/>
<accession>A0AAJ5X6R9</accession>
<dbReference type="AlphaFoldDB" id="A0AAJ5X6R9"/>
<evidence type="ECO:0000313" key="2">
    <source>
        <dbReference type="Proteomes" id="UP001218362"/>
    </source>
</evidence>
<gene>
    <name evidence="1" type="ORF">P0Y56_00885</name>
</gene>
<evidence type="ECO:0000313" key="1">
    <source>
        <dbReference type="EMBL" id="WEK46872.1"/>
    </source>
</evidence>